<dbReference type="Proteomes" id="UP000279833">
    <property type="component" value="Unassembled WGS sequence"/>
</dbReference>
<dbReference type="WBParaSite" id="SCUD_0001275301-mRNA-1">
    <property type="protein sequence ID" value="SCUD_0001275301-mRNA-1"/>
    <property type="gene ID" value="SCUD_0001275301"/>
</dbReference>
<proteinExistence type="predicted"/>
<dbReference type="EMBL" id="UZAK01035347">
    <property type="protein sequence ID" value="VDP49995.1"/>
    <property type="molecule type" value="Genomic_DNA"/>
</dbReference>
<reference evidence="3" key="1">
    <citation type="submission" date="2016-06" db="UniProtKB">
        <authorList>
            <consortium name="WormBaseParasite"/>
        </authorList>
    </citation>
    <scope>IDENTIFICATION</scope>
</reference>
<accession>A0A183KCL0</accession>
<protein>
    <submittedName>
        <fullName evidence="1 3">Uncharacterized protein</fullName>
    </submittedName>
</protein>
<sequence length="42" mass="4719">MIRIIRSSSSISINRSGTSIVITGMLNRFRPTTHKLCHNICC</sequence>
<evidence type="ECO:0000313" key="1">
    <source>
        <dbReference type="EMBL" id="VDP49995.1"/>
    </source>
</evidence>
<evidence type="ECO:0000313" key="3">
    <source>
        <dbReference type="WBParaSite" id="SCUD_0001275301-mRNA-1"/>
    </source>
</evidence>
<organism evidence="3">
    <name type="scientific">Schistosoma curassoni</name>
    <dbReference type="NCBI Taxonomy" id="6186"/>
    <lineage>
        <taxon>Eukaryota</taxon>
        <taxon>Metazoa</taxon>
        <taxon>Spiralia</taxon>
        <taxon>Lophotrochozoa</taxon>
        <taxon>Platyhelminthes</taxon>
        <taxon>Trematoda</taxon>
        <taxon>Digenea</taxon>
        <taxon>Strigeidida</taxon>
        <taxon>Schistosomatoidea</taxon>
        <taxon>Schistosomatidae</taxon>
        <taxon>Schistosoma</taxon>
    </lineage>
</organism>
<reference evidence="1 2" key="2">
    <citation type="submission" date="2018-11" db="EMBL/GenBank/DDBJ databases">
        <authorList>
            <consortium name="Pathogen Informatics"/>
        </authorList>
    </citation>
    <scope>NUCLEOTIDE SEQUENCE [LARGE SCALE GENOMIC DNA]</scope>
    <source>
        <strain evidence="1">Dakar</strain>
        <strain evidence="2">Dakar, Senegal</strain>
    </source>
</reference>
<gene>
    <name evidence="1" type="ORF">SCUD_LOCUS12750</name>
</gene>
<name>A0A183KCL0_9TREM</name>
<dbReference type="AlphaFoldDB" id="A0A183KCL0"/>
<evidence type="ECO:0000313" key="2">
    <source>
        <dbReference type="Proteomes" id="UP000279833"/>
    </source>
</evidence>
<keyword evidence="2" id="KW-1185">Reference proteome</keyword>